<feature type="transmembrane region" description="Helical" evidence="5">
    <location>
        <begin position="202"/>
        <end position="220"/>
    </location>
</feature>
<dbReference type="InterPro" id="IPR002781">
    <property type="entry name" value="TM_pro_TauE-like"/>
</dbReference>
<dbReference type="EMBL" id="JAQYXL010000001">
    <property type="protein sequence ID" value="MEN3228320.1"/>
    <property type="molecule type" value="Genomic_DNA"/>
</dbReference>
<accession>A0ABU9ZBK9</accession>
<dbReference type="Proteomes" id="UP001404845">
    <property type="component" value="Unassembled WGS sequence"/>
</dbReference>
<keyword evidence="4 5" id="KW-0472">Membrane</keyword>
<feature type="transmembrane region" description="Helical" evidence="5">
    <location>
        <begin position="178"/>
        <end position="196"/>
    </location>
</feature>
<keyword evidence="7" id="KW-1185">Reference proteome</keyword>
<feature type="transmembrane region" description="Helical" evidence="5">
    <location>
        <begin position="43"/>
        <end position="68"/>
    </location>
</feature>
<evidence type="ECO:0000256" key="1">
    <source>
        <dbReference type="ARBA" id="ARBA00004141"/>
    </source>
</evidence>
<protein>
    <recommendedName>
        <fullName evidence="5">Probable membrane transporter protein</fullName>
    </recommendedName>
</protein>
<evidence type="ECO:0000256" key="5">
    <source>
        <dbReference type="RuleBase" id="RU363041"/>
    </source>
</evidence>
<evidence type="ECO:0000313" key="7">
    <source>
        <dbReference type="Proteomes" id="UP001404845"/>
    </source>
</evidence>
<feature type="transmembrane region" description="Helical" evidence="5">
    <location>
        <begin position="232"/>
        <end position="250"/>
    </location>
</feature>
<gene>
    <name evidence="6" type="ORF">PUR21_11840</name>
</gene>
<feature type="transmembrane region" description="Helical" evidence="5">
    <location>
        <begin position="133"/>
        <end position="157"/>
    </location>
</feature>
<evidence type="ECO:0000256" key="3">
    <source>
        <dbReference type="ARBA" id="ARBA00022989"/>
    </source>
</evidence>
<proteinExistence type="inferred from homology"/>
<comment type="similarity">
    <text evidence="5">Belongs to the 4-toluene sulfonate uptake permease (TSUP) (TC 2.A.102) family.</text>
</comment>
<keyword evidence="2 5" id="KW-0812">Transmembrane</keyword>
<feature type="transmembrane region" description="Helical" evidence="5">
    <location>
        <begin position="12"/>
        <end position="31"/>
    </location>
</feature>
<feature type="transmembrane region" description="Helical" evidence="5">
    <location>
        <begin position="80"/>
        <end position="97"/>
    </location>
</feature>
<evidence type="ECO:0000313" key="6">
    <source>
        <dbReference type="EMBL" id="MEN3228320.1"/>
    </source>
</evidence>
<keyword evidence="5" id="KW-1003">Cell membrane</keyword>
<keyword evidence="3 5" id="KW-1133">Transmembrane helix</keyword>
<name>A0ABU9ZBK9_9HYPH</name>
<reference evidence="6 7" key="1">
    <citation type="journal article" date="2023" name="PLoS ONE">
        <title>Complete genome assembly of Hawai'i environmental nontuberculous mycobacteria reveals unexpected co-isolation with methylobacteria.</title>
        <authorList>
            <person name="Hendrix J."/>
            <person name="Epperson L.E."/>
            <person name="Tong E.I."/>
            <person name="Chan Y.L."/>
            <person name="Hasan N.A."/>
            <person name="Dawrs S.N."/>
            <person name="Norton G.J."/>
            <person name="Virdi R."/>
            <person name="Crooks J.L."/>
            <person name="Chan E.D."/>
            <person name="Honda J.R."/>
            <person name="Strong M."/>
        </authorList>
    </citation>
    <scope>NUCLEOTIDE SEQUENCE [LARGE SCALE GENOMIC DNA]</scope>
    <source>
        <strain evidence="6 7">NJH_HI01</strain>
    </source>
</reference>
<comment type="subcellular location">
    <subcellularLocation>
        <location evidence="5">Cell membrane</location>
        <topology evidence="5">Multi-pass membrane protein</topology>
    </subcellularLocation>
    <subcellularLocation>
        <location evidence="1">Membrane</location>
        <topology evidence="1">Multi-pass membrane protein</topology>
    </subcellularLocation>
</comment>
<dbReference type="Pfam" id="PF01925">
    <property type="entry name" value="TauE"/>
    <property type="match status" value="1"/>
</dbReference>
<evidence type="ECO:0000256" key="2">
    <source>
        <dbReference type="ARBA" id="ARBA00022692"/>
    </source>
</evidence>
<organism evidence="6 7">
    <name type="scientific">Methylorubrum rhodesianum</name>
    <dbReference type="NCBI Taxonomy" id="29427"/>
    <lineage>
        <taxon>Bacteria</taxon>
        <taxon>Pseudomonadati</taxon>
        <taxon>Pseudomonadota</taxon>
        <taxon>Alphaproteobacteria</taxon>
        <taxon>Hyphomicrobiales</taxon>
        <taxon>Methylobacteriaceae</taxon>
        <taxon>Methylorubrum</taxon>
    </lineage>
</organism>
<comment type="caution">
    <text evidence="6">The sequence shown here is derived from an EMBL/GenBank/DDBJ whole genome shotgun (WGS) entry which is preliminary data.</text>
</comment>
<sequence>MDLTLAFPPLTSTMIACTIFVLIGSAVQVAAGTGLSVICGPFLMLWIGPAAGVPILLSLNLLVSAVATACDSRTIQWPDAFLAAGATFAGCVFASLIPGLSDSALKLITACVLLIVALPRPPSLDKPLSTASATAGITLAGLITGALTVWTATPGPITPAALTRAGRSGSDIRRTMQPISVVGYGGALAWVGLPVARSVSEGPFLLLIATTLVGIGAGYAIRPRTNPEQVTLLIRIVAAAAAVLLVASVLR</sequence>
<dbReference type="RefSeq" id="WP_345970861.1">
    <property type="nucleotide sequence ID" value="NZ_JAQYXL010000001.1"/>
</dbReference>
<evidence type="ECO:0000256" key="4">
    <source>
        <dbReference type="ARBA" id="ARBA00023136"/>
    </source>
</evidence>